<dbReference type="PROSITE" id="PS51194">
    <property type="entry name" value="HELICASE_CTER"/>
    <property type="match status" value="1"/>
</dbReference>
<evidence type="ECO:0000256" key="6">
    <source>
        <dbReference type="ARBA" id="ARBA00022723"/>
    </source>
</evidence>
<dbReference type="PROSITE" id="PS51789">
    <property type="entry name" value="RLR_CTR"/>
    <property type="match status" value="1"/>
</dbReference>
<dbReference type="SMART" id="SM00490">
    <property type="entry name" value="HELICc"/>
    <property type="match status" value="1"/>
</dbReference>
<dbReference type="GO" id="GO:0051607">
    <property type="term" value="P:defense response to virus"/>
    <property type="evidence" value="ECO:0007669"/>
    <property type="project" value="UniProtKB-KW"/>
</dbReference>
<comment type="catalytic activity">
    <reaction evidence="15">
        <text>ATP + H2O = ADP + phosphate + H(+)</text>
        <dbReference type="Rhea" id="RHEA:13065"/>
        <dbReference type="ChEBI" id="CHEBI:15377"/>
        <dbReference type="ChEBI" id="CHEBI:15378"/>
        <dbReference type="ChEBI" id="CHEBI:30616"/>
        <dbReference type="ChEBI" id="CHEBI:43474"/>
        <dbReference type="ChEBI" id="CHEBI:456216"/>
        <dbReference type="EC" id="3.6.4.13"/>
    </reaction>
    <physiologicalReaction direction="left-to-right" evidence="15">
        <dbReference type="Rhea" id="RHEA:13066"/>
    </physiologicalReaction>
</comment>
<dbReference type="EC" id="3.6.4.13" evidence="3"/>
<dbReference type="Pfam" id="PF00270">
    <property type="entry name" value="DEAD"/>
    <property type="match status" value="1"/>
</dbReference>
<dbReference type="InterPro" id="IPR021673">
    <property type="entry name" value="RLR_CTR"/>
</dbReference>
<dbReference type="Pfam" id="PF00271">
    <property type="entry name" value="Helicase_C"/>
    <property type="match status" value="1"/>
</dbReference>
<keyword evidence="7" id="KW-0547">Nucleotide-binding</keyword>
<dbReference type="InterPro" id="IPR038557">
    <property type="entry name" value="RLR_C_sf"/>
</dbReference>
<evidence type="ECO:0000256" key="7">
    <source>
        <dbReference type="ARBA" id="ARBA00022741"/>
    </source>
</evidence>
<dbReference type="PANTHER" id="PTHR14074">
    <property type="entry name" value="HELICASE WITH DEATH DOMAIN-RELATED"/>
    <property type="match status" value="1"/>
</dbReference>
<dbReference type="EMBL" id="KQ417326">
    <property type="protein sequence ID" value="KOF92458.1"/>
    <property type="molecule type" value="Genomic_DNA"/>
</dbReference>
<evidence type="ECO:0000259" key="17">
    <source>
        <dbReference type="PROSITE" id="PS51194"/>
    </source>
</evidence>
<dbReference type="Gene3D" id="1.20.1320.30">
    <property type="match status" value="1"/>
</dbReference>
<evidence type="ECO:0000256" key="10">
    <source>
        <dbReference type="ARBA" id="ARBA00022833"/>
    </source>
</evidence>
<keyword evidence="8" id="KW-0378">Hydrolase</keyword>
<comment type="subcellular location">
    <subcellularLocation>
        <location evidence="1">Cytoplasm</location>
    </subcellularLocation>
</comment>
<evidence type="ECO:0000256" key="3">
    <source>
        <dbReference type="ARBA" id="ARBA00012552"/>
    </source>
</evidence>
<evidence type="ECO:0000256" key="14">
    <source>
        <dbReference type="ARBA" id="ARBA00023118"/>
    </source>
</evidence>
<dbReference type="PANTHER" id="PTHR14074:SF16">
    <property type="entry name" value="ANTIVIRAL INNATE IMMUNE RESPONSE RECEPTOR RIG-I"/>
    <property type="match status" value="1"/>
</dbReference>
<comment type="similarity">
    <text evidence="2">Belongs to the helicase family. RLR subfamily.</text>
</comment>
<evidence type="ECO:0000256" key="1">
    <source>
        <dbReference type="ARBA" id="ARBA00004496"/>
    </source>
</evidence>
<evidence type="ECO:0000256" key="5">
    <source>
        <dbReference type="ARBA" id="ARBA00022588"/>
    </source>
</evidence>
<organism evidence="19">
    <name type="scientific">Octopus bimaculoides</name>
    <name type="common">California two-spotted octopus</name>
    <dbReference type="NCBI Taxonomy" id="37653"/>
    <lineage>
        <taxon>Eukaryota</taxon>
        <taxon>Metazoa</taxon>
        <taxon>Spiralia</taxon>
        <taxon>Lophotrochozoa</taxon>
        <taxon>Mollusca</taxon>
        <taxon>Cephalopoda</taxon>
        <taxon>Coleoidea</taxon>
        <taxon>Octopodiformes</taxon>
        <taxon>Octopoda</taxon>
        <taxon>Incirrata</taxon>
        <taxon>Octopodidae</taxon>
        <taxon>Octopus</taxon>
    </lineage>
</organism>
<name>A0A0L8HT84_OCTBM</name>
<keyword evidence="12" id="KW-0391">Immunity</keyword>
<dbReference type="PROSITE" id="PS51192">
    <property type="entry name" value="HELICASE_ATP_BIND_1"/>
    <property type="match status" value="1"/>
</dbReference>
<feature type="domain" description="Helicase C-terminal" evidence="17">
    <location>
        <begin position="366"/>
        <end position="543"/>
    </location>
</feature>
<dbReference type="SUPFAM" id="SSF52540">
    <property type="entry name" value="P-loop containing nucleoside triphosphate hydrolases"/>
    <property type="match status" value="2"/>
</dbReference>
<dbReference type="InterPro" id="IPR001650">
    <property type="entry name" value="Helicase_C-like"/>
</dbReference>
<dbReference type="GO" id="GO:0005524">
    <property type="term" value="F:ATP binding"/>
    <property type="evidence" value="ECO:0007669"/>
    <property type="project" value="UniProtKB-KW"/>
</dbReference>
<evidence type="ECO:0000256" key="4">
    <source>
        <dbReference type="ARBA" id="ARBA00022490"/>
    </source>
</evidence>
<evidence type="ECO:0000313" key="19">
    <source>
        <dbReference type="EMBL" id="KOF92458.1"/>
    </source>
</evidence>
<evidence type="ECO:0000256" key="15">
    <source>
        <dbReference type="ARBA" id="ARBA00049390"/>
    </source>
</evidence>
<evidence type="ECO:0000256" key="8">
    <source>
        <dbReference type="ARBA" id="ARBA00022801"/>
    </source>
</evidence>
<dbReference type="AlphaFoldDB" id="A0A0L8HT84"/>
<keyword evidence="11" id="KW-0067">ATP-binding</keyword>
<dbReference type="InterPro" id="IPR051363">
    <property type="entry name" value="RLR_Helicase"/>
</dbReference>
<dbReference type="GO" id="GO:0046872">
    <property type="term" value="F:metal ion binding"/>
    <property type="evidence" value="ECO:0007669"/>
    <property type="project" value="UniProtKB-KW"/>
</dbReference>
<dbReference type="GO" id="GO:0045087">
    <property type="term" value="P:innate immune response"/>
    <property type="evidence" value="ECO:0007669"/>
    <property type="project" value="UniProtKB-KW"/>
</dbReference>
<dbReference type="Gene3D" id="2.170.150.30">
    <property type="entry name" value="RIG-I-like receptor, C-terminal regulatory domain"/>
    <property type="match status" value="1"/>
</dbReference>
<dbReference type="GO" id="GO:0005737">
    <property type="term" value="C:cytoplasm"/>
    <property type="evidence" value="ECO:0007669"/>
    <property type="project" value="UniProtKB-SubCell"/>
</dbReference>
<keyword evidence="13" id="KW-0694">RNA-binding</keyword>
<evidence type="ECO:0000256" key="9">
    <source>
        <dbReference type="ARBA" id="ARBA00022806"/>
    </source>
</evidence>
<evidence type="ECO:0000256" key="13">
    <source>
        <dbReference type="ARBA" id="ARBA00022884"/>
    </source>
</evidence>
<keyword evidence="5" id="KW-0399">Innate immunity</keyword>
<evidence type="ECO:0000259" key="18">
    <source>
        <dbReference type="PROSITE" id="PS51789"/>
    </source>
</evidence>
<keyword evidence="9" id="KW-0347">Helicase</keyword>
<keyword evidence="6" id="KW-0479">Metal-binding</keyword>
<accession>A0A0L8HT84</accession>
<protein>
    <recommendedName>
        <fullName evidence="3">RNA helicase</fullName>
        <ecNumber evidence="3">3.6.4.13</ecNumber>
    </recommendedName>
</protein>
<proteinExistence type="inferred from homology"/>
<dbReference type="STRING" id="37653.A0A0L8HT84"/>
<dbReference type="GO" id="GO:0003723">
    <property type="term" value="F:RNA binding"/>
    <property type="evidence" value="ECO:0007669"/>
    <property type="project" value="UniProtKB-KW"/>
</dbReference>
<keyword evidence="4" id="KW-0963">Cytoplasm</keyword>
<dbReference type="Gene3D" id="3.40.50.300">
    <property type="entry name" value="P-loop containing nucleotide triphosphate hydrolases"/>
    <property type="match status" value="2"/>
</dbReference>
<dbReference type="InterPro" id="IPR014001">
    <property type="entry name" value="Helicase_ATP-bd"/>
</dbReference>
<dbReference type="GO" id="GO:0016787">
    <property type="term" value="F:hydrolase activity"/>
    <property type="evidence" value="ECO:0007669"/>
    <property type="project" value="UniProtKB-KW"/>
</dbReference>
<dbReference type="InterPro" id="IPR027417">
    <property type="entry name" value="P-loop_NTPase"/>
</dbReference>
<evidence type="ECO:0000256" key="2">
    <source>
        <dbReference type="ARBA" id="ARBA00006866"/>
    </source>
</evidence>
<keyword evidence="14" id="KW-0051">Antiviral defense</keyword>
<reference evidence="19" key="1">
    <citation type="submission" date="2015-07" db="EMBL/GenBank/DDBJ databases">
        <title>MeaNS - Measles Nucleotide Surveillance Program.</title>
        <authorList>
            <person name="Tran T."/>
            <person name="Druce J."/>
        </authorList>
    </citation>
    <scope>NUCLEOTIDE SEQUENCE</scope>
    <source>
        <strain evidence="19">UCB-OBI-ISO-001</strain>
        <tissue evidence="19">Gonad</tissue>
    </source>
</reference>
<dbReference type="Pfam" id="PF11648">
    <property type="entry name" value="RIG-I_C-RD"/>
    <property type="match status" value="1"/>
</dbReference>
<dbReference type="Pfam" id="PF18119">
    <property type="entry name" value="RIG-I_C"/>
    <property type="match status" value="1"/>
</dbReference>
<evidence type="ECO:0000256" key="11">
    <source>
        <dbReference type="ARBA" id="ARBA00022840"/>
    </source>
</evidence>
<keyword evidence="10" id="KW-0862">Zinc</keyword>
<dbReference type="InterPro" id="IPR041204">
    <property type="entry name" value="RIG-I-like_C"/>
</dbReference>
<dbReference type="SMART" id="SM00487">
    <property type="entry name" value="DEXDc"/>
    <property type="match status" value="1"/>
</dbReference>
<evidence type="ECO:0000259" key="16">
    <source>
        <dbReference type="PROSITE" id="PS51192"/>
    </source>
</evidence>
<sequence length="715" mass="81102">MEEKGLEEYEDREIKLREYQKELISKALLGKNCIIAAPTGSGKTVMAVKIIEHHFQENDGKCCKVIFLCNQTALAEQQKTVLMNSFPDLTINVIYGSPESQSKKMESFNLSDIVVMTPQCLVDNLKLGRIEGLSIITLLIIDECHHTYCKHPYNILMSRYLDDKFKKVNCQLPQVIGLTAVVGIDVAKSGKNAKEHFLEICANLDCEELCITKENVADLQEHVPVPVETVKSLPIESESALSKVIKSFMTDVHKSLNNRELSANSLQFGTTQYIGWLSDAKKTVNSSPFELKHEFASIQYLEKCNKVLQILKGYRAKDAIEILYDYLDNETLETDAFENLKILLKRKLEEFENYSTEEELEAESSCLLALVDLIQKKFHDKPDSRVIVFVETKILTKILAKVLNDKSETADFNPQYLMAGINTESGPGMSINRQKEVLGMFRSGECKLMIATPVAEEGLDIQKCNLVVDYLTVQGVRSHVQKRGRARAADGKYIQIIGADPLLGKRATVNRMKVDKMQTIVNDVYEDQLNYPGVFKETLKEIQIQNRQERAASQMQKMKSVKSSGNYTLKCTSCNSTAAESSDFRNFEEKCYIIVNPDFRKKISISRSKPTILFDDVKRIGSFSCITCGLYWGNQVVYKHTIFDCISIKQFKIVPEGKTPILAKKWLKVPFRDEVQSLTDEDFEMVRADSSNKFEDDLPLFLEKCPIPESNQNVD</sequence>
<feature type="domain" description="RLR CTR" evidence="18">
    <location>
        <begin position="556"/>
        <end position="683"/>
    </location>
</feature>
<evidence type="ECO:0000256" key="12">
    <source>
        <dbReference type="ARBA" id="ARBA00022859"/>
    </source>
</evidence>
<feature type="domain" description="Helicase ATP-binding" evidence="16">
    <location>
        <begin position="24"/>
        <end position="200"/>
    </location>
</feature>
<dbReference type="InterPro" id="IPR011545">
    <property type="entry name" value="DEAD/DEAH_box_helicase_dom"/>
</dbReference>
<dbReference type="GO" id="GO:0003724">
    <property type="term" value="F:RNA helicase activity"/>
    <property type="evidence" value="ECO:0007669"/>
    <property type="project" value="UniProtKB-EC"/>
</dbReference>
<gene>
    <name evidence="19" type="ORF">OCBIM_22006472mg</name>
</gene>
<dbReference type="OrthoDB" id="416741at2759"/>